<evidence type="ECO:0000313" key="1">
    <source>
        <dbReference type="EMBL" id="CAF4604717.1"/>
    </source>
</evidence>
<organism evidence="1 2">
    <name type="scientific">Didymodactylos carnosus</name>
    <dbReference type="NCBI Taxonomy" id="1234261"/>
    <lineage>
        <taxon>Eukaryota</taxon>
        <taxon>Metazoa</taxon>
        <taxon>Spiralia</taxon>
        <taxon>Gnathifera</taxon>
        <taxon>Rotifera</taxon>
        <taxon>Eurotatoria</taxon>
        <taxon>Bdelloidea</taxon>
        <taxon>Philodinida</taxon>
        <taxon>Philodinidae</taxon>
        <taxon>Didymodactylos</taxon>
    </lineage>
</organism>
<comment type="caution">
    <text evidence="1">The sequence shown here is derived from an EMBL/GenBank/DDBJ whole genome shotgun (WGS) entry which is preliminary data.</text>
</comment>
<gene>
    <name evidence="1" type="ORF">SRO942_LOCUS48994</name>
</gene>
<dbReference type="OrthoDB" id="10055809at2759"/>
<reference evidence="1" key="1">
    <citation type="submission" date="2021-02" db="EMBL/GenBank/DDBJ databases">
        <authorList>
            <person name="Nowell W R."/>
        </authorList>
    </citation>
    <scope>NUCLEOTIDE SEQUENCE</scope>
</reference>
<proteinExistence type="predicted"/>
<protein>
    <recommendedName>
        <fullName evidence="3">MULE transposase domain-containing protein</fullName>
    </recommendedName>
</protein>
<evidence type="ECO:0008006" key="3">
    <source>
        <dbReference type="Google" id="ProtNLM"/>
    </source>
</evidence>
<sequence>MELIIDTLSNTDDKYIKLTDYVITTYISGKFDIQFWNLYDTIGVRPHTNNHVEEWHRVQNSKLSTHPNIWMWVKNMQKEEEDARYNREQELFQGLPSKKIAKSSIILEEQLIAAKQRYEITKDIESYKRSTRRKAYCSLHEHEKSNNDTDSD</sequence>
<dbReference type="Proteomes" id="UP000681722">
    <property type="component" value="Unassembled WGS sequence"/>
</dbReference>
<dbReference type="AlphaFoldDB" id="A0A8S2Z6X9"/>
<name>A0A8S2Z6X9_9BILA</name>
<evidence type="ECO:0000313" key="2">
    <source>
        <dbReference type="Proteomes" id="UP000681722"/>
    </source>
</evidence>
<dbReference type="EMBL" id="CAJOBC010128725">
    <property type="protein sequence ID" value="CAF4604717.1"/>
    <property type="molecule type" value="Genomic_DNA"/>
</dbReference>
<accession>A0A8S2Z6X9</accession>